<name>A0ABQ2K7D7_9NOCA</name>
<protein>
    <recommendedName>
        <fullName evidence="3">WXG100 family type VII secretion target</fullName>
    </recommendedName>
</protein>
<dbReference type="EMBL" id="BMNE01000002">
    <property type="protein sequence ID" value="GGN73816.1"/>
    <property type="molecule type" value="Genomic_DNA"/>
</dbReference>
<evidence type="ECO:0000313" key="1">
    <source>
        <dbReference type="EMBL" id="GGN73816.1"/>
    </source>
</evidence>
<comment type="caution">
    <text evidence="1">The sequence shown here is derived from an EMBL/GenBank/DDBJ whole genome shotgun (WGS) entry which is preliminary data.</text>
</comment>
<sequence>MGADPEKLAVATGSLRNDATVWDGKSTTMSEIQAKIQTLTFTHIEAGLFFTITSANDKLVTDLTGRSGEAAQRFTEVANVLRVCADTYEAEDNAGKHNLDSIW</sequence>
<dbReference type="Proteomes" id="UP000658127">
    <property type="component" value="Unassembled WGS sequence"/>
</dbReference>
<organism evidence="1 2">
    <name type="scientific">Nocardia rhizosphaerihabitans</name>
    <dbReference type="NCBI Taxonomy" id="1691570"/>
    <lineage>
        <taxon>Bacteria</taxon>
        <taxon>Bacillati</taxon>
        <taxon>Actinomycetota</taxon>
        <taxon>Actinomycetes</taxon>
        <taxon>Mycobacteriales</taxon>
        <taxon>Nocardiaceae</taxon>
        <taxon>Nocardia</taxon>
    </lineage>
</organism>
<evidence type="ECO:0000313" key="2">
    <source>
        <dbReference type="Proteomes" id="UP000658127"/>
    </source>
</evidence>
<accession>A0ABQ2K7D7</accession>
<dbReference type="RefSeq" id="WP_189025767.1">
    <property type="nucleotide sequence ID" value="NZ_BMNE01000002.1"/>
</dbReference>
<dbReference type="InterPro" id="IPR022536">
    <property type="entry name" value="EspC"/>
</dbReference>
<proteinExistence type="predicted"/>
<dbReference type="Pfam" id="PF10824">
    <property type="entry name" value="T7SS_ESX_EspC"/>
    <property type="match status" value="1"/>
</dbReference>
<gene>
    <name evidence="1" type="ORF">GCM10011610_16760</name>
</gene>
<reference evidence="2" key="1">
    <citation type="journal article" date="2019" name="Int. J. Syst. Evol. Microbiol.">
        <title>The Global Catalogue of Microorganisms (GCM) 10K type strain sequencing project: providing services to taxonomists for standard genome sequencing and annotation.</title>
        <authorList>
            <consortium name="The Broad Institute Genomics Platform"/>
            <consortium name="The Broad Institute Genome Sequencing Center for Infectious Disease"/>
            <person name="Wu L."/>
            <person name="Ma J."/>
        </authorList>
    </citation>
    <scope>NUCLEOTIDE SEQUENCE [LARGE SCALE GENOMIC DNA]</scope>
    <source>
        <strain evidence="2">CGMCC 4.7329</strain>
    </source>
</reference>
<keyword evidence="2" id="KW-1185">Reference proteome</keyword>
<evidence type="ECO:0008006" key="3">
    <source>
        <dbReference type="Google" id="ProtNLM"/>
    </source>
</evidence>